<organism evidence="4 5">
    <name type="scientific">Panacibacter ginsenosidivorans</name>
    <dbReference type="NCBI Taxonomy" id="1813871"/>
    <lineage>
        <taxon>Bacteria</taxon>
        <taxon>Pseudomonadati</taxon>
        <taxon>Bacteroidota</taxon>
        <taxon>Chitinophagia</taxon>
        <taxon>Chitinophagales</taxon>
        <taxon>Chitinophagaceae</taxon>
        <taxon>Panacibacter</taxon>
    </lineage>
</organism>
<evidence type="ECO:0000256" key="1">
    <source>
        <dbReference type="ARBA" id="ARBA00000274"/>
    </source>
</evidence>
<comment type="catalytic activity">
    <reaction evidence="1">
        <text>AMP + H2O = D-ribose 5-phosphate + adenine</text>
        <dbReference type="Rhea" id="RHEA:20129"/>
        <dbReference type="ChEBI" id="CHEBI:15377"/>
        <dbReference type="ChEBI" id="CHEBI:16708"/>
        <dbReference type="ChEBI" id="CHEBI:78346"/>
        <dbReference type="ChEBI" id="CHEBI:456215"/>
        <dbReference type="EC" id="3.2.2.4"/>
    </reaction>
</comment>
<dbReference type="InterPro" id="IPR005269">
    <property type="entry name" value="LOG"/>
</dbReference>
<comment type="similarity">
    <text evidence="2 3">Belongs to the LOG family.</text>
</comment>
<dbReference type="GO" id="GO:0005829">
    <property type="term" value="C:cytosol"/>
    <property type="evidence" value="ECO:0007669"/>
    <property type="project" value="TreeGrafter"/>
</dbReference>
<dbReference type="RefSeq" id="WP_147189571.1">
    <property type="nucleotide sequence ID" value="NZ_CP042435.1"/>
</dbReference>
<sequence length="178" mass="19600">MYKSIAVFCGSNSGNDPIYEQHAKDIGTLLAEKNIMLVYGGGNTGLMGIVANTVLQEGGKVIGVIPELLKNIERHHKGLTELHIVADMHTRKKMMYELSDAAIVLPGGNGTLDEMFEMITWNALTIHNKKIILLNTAGFYNALIGHINQMQVQGFLHTDLRDTFEIYDTPDAVIASMV</sequence>
<dbReference type="SUPFAM" id="SSF102405">
    <property type="entry name" value="MCP/YpsA-like"/>
    <property type="match status" value="1"/>
</dbReference>
<dbReference type="Gene3D" id="3.40.50.450">
    <property type="match status" value="1"/>
</dbReference>
<protein>
    <recommendedName>
        <fullName evidence="3">Cytokinin riboside 5'-monophosphate phosphoribohydrolase</fullName>
        <ecNumber evidence="3">3.2.2.n1</ecNumber>
    </recommendedName>
</protein>
<dbReference type="Pfam" id="PF03641">
    <property type="entry name" value="Lysine_decarbox"/>
    <property type="match status" value="1"/>
</dbReference>
<dbReference type="PANTHER" id="PTHR31223">
    <property type="entry name" value="LOG FAMILY PROTEIN YJL055W"/>
    <property type="match status" value="1"/>
</dbReference>
<dbReference type="InterPro" id="IPR031100">
    <property type="entry name" value="LOG_fam"/>
</dbReference>
<dbReference type="GO" id="GO:0008714">
    <property type="term" value="F:AMP nucleosidase activity"/>
    <property type="evidence" value="ECO:0007669"/>
    <property type="project" value="UniProtKB-EC"/>
</dbReference>
<dbReference type="AlphaFoldDB" id="A0A5B8V8N8"/>
<accession>A0A5B8V8N8</accession>
<evidence type="ECO:0000256" key="2">
    <source>
        <dbReference type="ARBA" id="ARBA00006763"/>
    </source>
</evidence>
<dbReference type="KEGG" id="pgin:FRZ67_10820"/>
<gene>
    <name evidence="4" type="ORF">FRZ67_10820</name>
</gene>
<dbReference type="Proteomes" id="UP000321533">
    <property type="component" value="Chromosome"/>
</dbReference>
<proteinExistence type="inferred from homology"/>
<dbReference type="NCBIfam" id="TIGR00730">
    <property type="entry name" value="Rossman fold protein, TIGR00730 family"/>
    <property type="match status" value="1"/>
</dbReference>
<reference evidence="4 5" key="1">
    <citation type="journal article" date="2016" name="Int. J. Syst. Evol. Microbiol.">
        <title>Panacibacter ginsenosidivorans gen. nov., sp. nov., with ginsenoside converting activity isolated from soil of a ginseng field.</title>
        <authorList>
            <person name="Siddiqi M.Z."/>
            <person name="Muhammad Shafi S."/>
            <person name="Choi K.D."/>
            <person name="Im W.T."/>
        </authorList>
    </citation>
    <scope>NUCLEOTIDE SEQUENCE [LARGE SCALE GENOMIC DNA]</scope>
    <source>
        <strain evidence="4 5">Gsoil1550</strain>
    </source>
</reference>
<keyword evidence="3" id="KW-0203">Cytokinin biosynthesis</keyword>
<keyword evidence="5" id="KW-1185">Reference proteome</keyword>
<evidence type="ECO:0000313" key="5">
    <source>
        <dbReference type="Proteomes" id="UP000321533"/>
    </source>
</evidence>
<keyword evidence="3" id="KW-0378">Hydrolase</keyword>
<dbReference type="PANTHER" id="PTHR31223:SF70">
    <property type="entry name" value="LOG FAMILY PROTEIN YJL055W"/>
    <property type="match status" value="1"/>
</dbReference>
<dbReference type="EMBL" id="CP042435">
    <property type="protein sequence ID" value="QEC67764.1"/>
    <property type="molecule type" value="Genomic_DNA"/>
</dbReference>
<dbReference type="OrthoDB" id="9801098at2"/>
<evidence type="ECO:0000256" key="3">
    <source>
        <dbReference type="RuleBase" id="RU363015"/>
    </source>
</evidence>
<evidence type="ECO:0000313" key="4">
    <source>
        <dbReference type="EMBL" id="QEC67764.1"/>
    </source>
</evidence>
<dbReference type="GO" id="GO:0009691">
    <property type="term" value="P:cytokinin biosynthetic process"/>
    <property type="evidence" value="ECO:0007669"/>
    <property type="project" value="UniProtKB-UniRule"/>
</dbReference>
<dbReference type="EC" id="3.2.2.n1" evidence="3"/>
<name>A0A5B8V8N8_9BACT</name>